<sequence length="118" mass="12863">MARASAKSPPRCVVENKVLQSSQLSCVHESDLQKTVYPARLNSMDMLPSSSLTGLGKVPSATDLFMRGRLAKLELSDAKLVEELKTALVPKRSEAERACPESLNSFFFSICRGLSCSI</sequence>
<dbReference type="EMBL" id="LR999458">
    <property type="protein sequence ID" value="CAE6225271.1"/>
    <property type="molecule type" value="Genomic_DNA"/>
</dbReference>
<protein>
    <submittedName>
        <fullName evidence="1">Uncharacterized protein</fullName>
    </submittedName>
</protein>
<keyword evidence="2" id="KW-1185">Reference proteome</keyword>
<evidence type="ECO:0000313" key="2">
    <source>
        <dbReference type="Proteomes" id="UP000682877"/>
    </source>
</evidence>
<gene>
    <name evidence="1" type="ORF">AARE701A_LOCUS20793</name>
</gene>
<accession>A0A8S2B184</accession>
<reference evidence="1" key="1">
    <citation type="submission" date="2021-01" db="EMBL/GenBank/DDBJ databases">
        <authorList>
            <person name="Bezrukov I."/>
        </authorList>
    </citation>
    <scope>NUCLEOTIDE SEQUENCE</scope>
</reference>
<proteinExistence type="predicted"/>
<dbReference type="AlphaFoldDB" id="A0A8S2B184"/>
<dbReference type="Proteomes" id="UP000682877">
    <property type="component" value="Chromosome 8"/>
</dbReference>
<organism evidence="1 2">
    <name type="scientific">Arabidopsis arenosa</name>
    <name type="common">Sand rock-cress</name>
    <name type="synonym">Cardaminopsis arenosa</name>
    <dbReference type="NCBI Taxonomy" id="38785"/>
    <lineage>
        <taxon>Eukaryota</taxon>
        <taxon>Viridiplantae</taxon>
        <taxon>Streptophyta</taxon>
        <taxon>Embryophyta</taxon>
        <taxon>Tracheophyta</taxon>
        <taxon>Spermatophyta</taxon>
        <taxon>Magnoliopsida</taxon>
        <taxon>eudicotyledons</taxon>
        <taxon>Gunneridae</taxon>
        <taxon>Pentapetalae</taxon>
        <taxon>rosids</taxon>
        <taxon>malvids</taxon>
        <taxon>Brassicales</taxon>
        <taxon>Brassicaceae</taxon>
        <taxon>Camelineae</taxon>
        <taxon>Arabidopsis</taxon>
    </lineage>
</organism>
<evidence type="ECO:0000313" key="1">
    <source>
        <dbReference type="EMBL" id="CAE6225271.1"/>
    </source>
</evidence>
<name>A0A8S2B184_ARAAE</name>